<proteinExistence type="predicted"/>
<evidence type="ECO:0000313" key="1">
    <source>
        <dbReference type="EMBL" id="GFO10674.1"/>
    </source>
</evidence>
<dbReference type="AlphaFoldDB" id="A0AAV4AWB2"/>
<name>A0AAV4AWB2_9GAST</name>
<sequence length="90" mass="10014">MYWTSLSVGCDAPKQTPMAAKEGRHKYGNEHVANIPPASHAVGARPGSVAQRQIKGRLSPARERDNAINLARVFQFIIMAICLKDSWIRR</sequence>
<dbReference type="Proteomes" id="UP000735302">
    <property type="component" value="Unassembled WGS sequence"/>
</dbReference>
<gene>
    <name evidence="1" type="ORF">PoB_003717900</name>
</gene>
<dbReference type="EMBL" id="BLXT01004186">
    <property type="protein sequence ID" value="GFO10674.1"/>
    <property type="molecule type" value="Genomic_DNA"/>
</dbReference>
<organism evidence="1 2">
    <name type="scientific">Plakobranchus ocellatus</name>
    <dbReference type="NCBI Taxonomy" id="259542"/>
    <lineage>
        <taxon>Eukaryota</taxon>
        <taxon>Metazoa</taxon>
        <taxon>Spiralia</taxon>
        <taxon>Lophotrochozoa</taxon>
        <taxon>Mollusca</taxon>
        <taxon>Gastropoda</taxon>
        <taxon>Heterobranchia</taxon>
        <taxon>Euthyneura</taxon>
        <taxon>Panpulmonata</taxon>
        <taxon>Sacoglossa</taxon>
        <taxon>Placobranchoidea</taxon>
        <taxon>Plakobranchidae</taxon>
        <taxon>Plakobranchus</taxon>
    </lineage>
</organism>
<protein>
    <submittedName>
        <fullName evidence="1">Uncharacterized protein</fullName>
    </submittedName>
</protein>
<keyword evidence="2" id="KW-1185">Reference proteome</keyword>
<comment type="caution">
    <text evidence="1">The sequence shown here is derived from an EMBL/GenBank/DDBJ whole genome shotgun (WGS) entry which is preliminary data.</text>
</comment>
<reference evidence="1 2" key="1">
    <citation type="journal article" date="2021" name="Elife">
        <title>Chloroplast acquisition without the gene transfer in kleptoplastic sea slugs, Plakobranchus ocellatus.</title>
        <authorList>
            <person name="Maeda T."/>
            <person name="Takahashi S."/>
            <person name="Yoshida T."/>
            <person name="Shimamura S."/>
            <person name="Takaki Y."/>
            <person name="Nagai Y."/>
            <person name="Toyoda A."/>
            <person name="Suzuki Y."/>
            <person name="Arimoto A."/>
            <person name="Ishii H."/>
            <person name="Satoh N."/>
            <person name="Nishiyama T."/>
            <person name="Hasebe M."/>
            <person name="Maruyama T."/>
            <person name="Minagawa J."/>
            <person name="Obokata J."/>
            <person name="Shigenobu S."/>
        </authorList>
    </citation>
    <scope>NUCLEOTIDE SEQUENCE [LARGE SCALE GENOMIC DNA]</scope>
</reference>
<evidence type="ECO:0000313" key="2">
    <source>
        <dbReference type="Proteomes" id="UP000735302"/>
    </source>
</evidence>
<accession>A0AAV4AWB2</accession>